<evidence type="ECO:0000313" key="2">
    <source>
        <dbReference type="EMBL" id="KAK7541692.1"/>
    </source>
</evidence>
<evidence type="ECO:0000313" key="3">
    <source>
        <dbReference type="Proteomes" id="UP001365128"/>
    </source>
</evidence>
<sequence length="325" mass="35909">MRPAFPRNCYSTTLSCQPIHHPSIDSRRPVGASNSGKKRLGPAARLHGLQQHINIIAIITSHHDHGAVWLEGFLQSTGVEQAPLPAYRLGWHRCPVPASQPASSFISQRRFSTPKHGYLCTYHPDVPCAIIHAWPPSPSSFFPATFSCLFPSRRGTCARTRCCCRYRMTRPSRSSPVSPCNRARHDERPPPFDCYWTDAGAPRMPPPSRQALRPARTASGWLAGWLHTGTGNQQKPGRCRTLTYQKQASKQAGRQASPPLPPAVGQSTPLLLFCCCCCCCCFCSPQRLYPVTLLCPLSAPPHAPDRCCTSARLSVCSSARLLRRF</sequence>
<name>A0ABR1M4C4_9PEZI</name>
<comment type="caution">
    <text evidence="2">The sequence shown here is derived from an EMBL/GenBank/DDBJ whole genome shotgun (WGS) entry which is preliminary data.</text>
</comment>
<reference evidence="2 3" key="1">
    <citation type="submission" date="2024-04" db="EMBL/GenBank/DDBJ databases">
        <title>Phyllosticta paracitricarpa is synonymous to the EU quarantine fungus P. citricarpa based on phylogenomic analyses.</title>
        <authorList>
            <consortium name="Lawrence Berkeley National Laboratory"/>
            <person name="Van Ingen-Buijs V.A."/>
            <person name="Van Westerhoven A.C."/>
            <person name="Haridas S."/>
            <person name="Skiadas P."/>
            <person name="Martin F."/>
            <person name="Groenewald J.Z."/>
            <person name="Crous P.W."/>
            <person name="Seidl M.F."/>
        </authorList>
    </citation>
    <scope>NUCLEOTIDE SEQUENCE [LARGE SCALE GENOMIC DNA]</scope>
    <source>
        <strain evidence="2 3">CBS 122670</strain>
    </source>
</reference>
<protein>
    <submittedName>
        <fullName evidence="2">Uncharacterized protein</fullName>
    </submittedName>
</protein>
<organism evidence="2 3">
    <name type="scientific">Phyllosticta citricarpa</name>
    <dbReference type="NCBI Taxonomy" id="55181"/>
    <lineage>
        <taxon>Eukaryota</taxon>
        <taxon>Fungi</taxon>
        <taxon>Dikarya</taxon>
        <taxon>Ascomycota</taxon>
        <taxon>Pezizomycotina</taxon>
        <taxon>Dothideomycetes</taxon>
        <taxon>Dothideomycetes incertae sedis</taxon>
        <taxon>Botryosphaeriales</taxon>
        <taxon>Phyllostictaceae</taxon>
        <taxon>Phyllosticta</taxon>
    </lineage>
</organism>
<evidence type="ECO:0000256" key="1">
    <source>
        <dbReference type="SAM" id="MobiDB-lite"/>
    </source>
</evidence>
<feature type="region of interest" description="Disordered" evidence="1">
    <location>
        <begin position="20"/>
        <end position="39"/>
    </location>
</feature>
<dbReference type="Proteomes" id="UP001365128">
    <property type="component" value="Unassembled WGS sequence"/>
</dbReference>
<gene>
    <name evidence="2" type="ORF">IWX46DRAFT_168663</name>
</gene>
<dbReference type="EMBL" id="JBBPDW010000023">
    <property type="protein sequence ID" value="KAK7541692.1"/>
    <property type="molecule type" value="Genomic_DNA"/>
</dbReference>
<proteinExistence type="predicted"/>
<accession>A0ABR1M4C4</accession>
<keyword evidence="3" id="KW-1185">Reference proteome</keyword>